<dbReference type="Proteomes" id="UP000186817">
    <property type="component" value="Unassembled WGS sequence"/>
</dbReference>
<evidence type="ECO:0000256" key="3">
    <source>
        <dbReference type="ARBA" id="ARBA00022692"/>
    </source>
</evidence>
<dbReference type="InterPro" id="IPR051413">
    <property type="entry name" value="K/Na_HCN_channel"/>
</dbReference>
<feature type="transmembrane region" description="Helical" evidence="7">
    <location>
        <begin position="142"/>
        <end position="163"/>
    </location>
</feature>
<evidence type="ECO:0000256" key="7">
    <source>
        <dbReference type="SAM" id="Phobius"/>
    </source>
</evidence>
<feature type="transmembrane region" description="Helical" evidence="7">
    <location>
        <begin position="72"/>
        <end position="93"/>
    </location>
</feature>
<dbReference type="InterPro" id="IPR000595">
    <property type="entry name" value="cNMP-bd_dom"/>
</dbReference>
<dbReference type="GO" id="GO:0003254">
    <property type="term" value="P:regulation of membrane depolarization"/>
    <property type="evidence" value="ECO:0007669"/>
    <property type="project" value="TreeGrafter"/>
</dbReference>
<evidence type="ECO:0000313" key="10">
    <source>
        <dbReference type="Proteomes" id="UP000186817"/>
    </source>
</evidence>
<gene>
    <name evidence="9" type="primary">CNGA1</name>
    <name evidence="9" type="ORF">AK812_SmicGene44187</name>
</gene>
<comment type="caution">
    <text evidence="9">The sequence shown here is derived from an EMBL/GenBank/DDBJ whole genome shotgun (WGS) entry which is preliminary data.</text>
</comment>
<dbReference type="OrthoDB" id="427674at2759"/>
<dbReference type="PANTHER" id="PTHR45689:SF5">
    <property type="entry name" value="I[[H]] CHANNEL, ISOFORM E"/>
    <property type="match status" value="1"/>
</dbReference>
<comment type="subcellular location">
    <subcellularLocation>
        <location evidence="1">Membrane</location>
        <topology evidence="1">Multi-pass membrane protein</topology>
    </subcellularLocation>
</comment>
<evidence type="ECO:0000256" key="1">
    <source>
        <dbReference type="ARBA" id="ARBA00004141"/>
    </source>
</evidence>
<keyword evidence="4 7" id="KW-1133">Transmembrane helix</keyword>
<dbReference type="EMBL" id="LSRX01002199">
    <property type="protein sequence ID" value="OLP75943.1"/>
    <property type="molecule type" value="Genomic_DNA"/>
</dbReference>
<organism evidence="9 10">
    <name type="scientific">Symbiodinium microadriaticum</name>
    <name type="common">Dinoflagellate</name>
    <name type="synonym">Zooxanthella microadriatica</name>
    <dbReference type="NCBI Taxonomy" id="2951"/>
    <lineage>
        <taxon>Eukaryota</taxon>
        <taxon>Sar</taxon>
        <taxon>Alveolata</taxon>
        <taxon>Dinophyceae</taxon>
        <taxon>Suessiales</taxon>
        <taxon>Symbiodiniaceae</taxon>
        <taxon>Symbiodinium</taxon>
    </lineage>
</organism>
<dbReference type="AlphaFoldDB" id="A0A1Q9BZ34"/>
<evidence type="ECO:0000259" key="8">
    <source>
        <dbReference type="PROSITE" id="PS50042"/>
    </source>
</evidence>
<dbReference type="GO" id="GO:0098855">
    <property type="term" value="C:HCN channel complex"/>
    <property type="evidence" value="ECO:0007669"/>
    <property type="project" value="TreeGrafter"/>
</dbReference>
<name>A0A1Q9BZ34_SYMMI</name>
<keyword evidence="3 7" id="KW-0812">Transmembrane</keyword>
<protein>
    <submittedName>
        <fullName evidence="9">cGMP-gated cation channel alpha-1</fullName>
    </submittedName>
</protein>
<evidence type="ECO:0000256" key="6">
    <source>
        <dbReference type="ARBA" id="ARBA00023136"/>
    </source>
</evidence>
<dbReference type="InterPro" id="IPR018490">
    <property type="entry name" value="cNMP-bd_dom_sf"/>
</dbReference>
<dbReference type="SUPFAM" id="SSF51206">
    <property type="entry name" value="cAMP-binding domain-like"/>
    <property type="match status" value="1"/>
</dbReference>
<evidence type="ECO:0000256" key="4">
    <source>
        <dbReference type="ARBA" id="ARBA00022989"/>
    </source>
</evidence>
<dbReference type="GO" id="GO:0035725">
    <property type="term" value="P:sodium ion transmembrane transport"/>
    <property type="evidence" value="ECO:0007669"/>
    <property type="project" value="TreeGrafter"/>
</dbReference>
<reference evidence="9 10" key="1">
    <citation type="submission" date="2016-02" db="EMBL/GenBank/DDBJ databases">
        <title>Genome analysis of coral dinoflagellate symbionts highlights evolutionary adaptations to a symbiotic lifestyle.</title>
        <authorList>
            <person name="Aranda M."/>
            <person name="Li Y."/>
            <person name="Liew Y.J."/>
            <person name="Baumgarten S."/>
            <person name="Simakov O."/>
            <person name="Wilson M."/>
            <person name="Piel J."/>
            <person name="Ashoor H."/>
            <person name="Bougouffa S."/>
            <person name="Bajic V.B."/>
            <person name="Ryu T."/>
            <person name="Ravasi T."/>
            <person name="Bayer T."/>
            <person name="Micklem G."/>
            <person name="Kim H."/>
            <person name="Bhak J."/>
            <person name="Lajeunesse T.C."/>
            <person name="Voolstra C.R."/>
        </authorList>
    </citation>
    <scope>NUCLEOTIDE SEQUENCE [LARGE SCALE GENOMIC DNA]</scope>
    <source>
        <strain evidence="9 10">CCMP2467</strain>
    </source>
</reference>
<evidence type="ECO:0000313" key="9">
    <source>
        <dbReference type="EMBL" id="OLP75943.1"/>
    </source>
</evidence>
<accession>A0A1Q9BZ34</accession>
<feature type="transmembrane region" description="Helical" evidence="7">
    <location>
        <begin position="113"/>
        <end position="130"/>
    </location>
</feature>
<dbReference type="SUPFAM" id="SSF81324">
    <property type="entry name" value="Voltage-gated potassium channels"/>
    <property type="match status" value="1"/>
</dbReference>
<feature type="domain" description="Cyclic nucleotide-binding" evidence="8">
    <location>
        <begin position="272"/>
        <end position="363"/>
    </location>
</feature>
<dbReference type="PROSITE" id="PS50042">
    <property type="entry name" value="CNMP_BINDING_3"/>
    <property type="match status" value="1"/>
</dbReference>
<keyword evidence="2" id="KW-0813">Transport</keyword>
<keyword evidence="10" id="KW-1185">Reference proteome</keyword>
<dbReference type="GO" id="GO:0005249">
    <property type="term" value="F:voltage-gated potassium channel activity"/>
    <property type="evidence" value="ECO:0007669"/>
    <property type="project" value="TreeGrafter"/>
</dbReference>
<keyword evidence="5" id="KW-0406">Ion transport</keyword>
<dbReference type="InterPro" id="IPR005821">
    <property type="entry name" value="Ion_trans_dom"/>
</dbReference>
<dbReference type="PANTHER" id="PTHR45689">
    <property type="entry name" value="I[[H]] CHANNEL, ISOFORM E"/>
    <property type="match status" value="1"/>
</dbReference>
<dbReference type="Pfam" id="PF00520">
    <property type="entry name" value="Ion_trans"/>
    <property type="match status" value="1"/>
</dbReference>
<dbReference type="Gene3D" id="1.10.287.70">
    <property type="match status" value="1"/>
</dbReference>
<keyword evidence="6 7" id="KW-0472">Membrane</keyword>
<evidence type="ECO:0000256" key="5">
    <source>
        <dbReference type="ARBA" id="ARBA00023065"/>
    </source>
</evidence>
<proteinExistence type="predicted"/>
<evidence type="ECO:0000256" key="2">
    <source>
        <dbReference type="ARBA" id="ARBA00022448"/>
    </source>
</evidence>
<sequence>MLADCYIADIAEHQGYGEPHPGATEPTELSRTVRMFRLLRLVRVARALKLRRGFTALQEVIHSQRASLYLKFFVSLGQLLMLVHWIACGWFGVTWLHTENWVASSDLRYRDSLFQYLTCVLWSFCQLGVGESPWQPTNTTEMILASVIAFTALITAAVLISTMGELIAGLRKLRQDELSQFRLLRRYLQKHDIPVDLGHRVTQFLHNQYTERQQASSSQTQVPLLELLSRPMMQELQFERHRPVLCKIGAIKAILSKDDVHCRRVLHKMAYDSLDPMVAAAGDVIFVGGHMATMSYIKMNGRLSYFKDGFFQPLSGDHWISEVCLWAPWVYLGDLESQTTSEILSLDAQKFCTILAESSDTHRAASTYARRFIKVVQRQGVYSDILTEPYEELGSLEEEPTFDMLLPAPLKRILMQHRVSHGQVRPVND</sequence>